<protein>
    <submittedName>
        <fullName evidence="1">Uncharacterized protein</fullName>
    </submittedName>
</protein>
<dbReference type="AlphaFoldDB" id="A0A2R4XME9"/>
<reference evidence="1 2" key="1">
    <citation type="submission" date="2018-04" db="EMBL/GenBank/DDBJ databases">
        <title>Bordetella sp. HZ20 isolated from seawater.</title>
        <authorList>
            <person name="Sun C."/>
        </authorList>
    </citation>
    <scope>NUCLEOTIDE SEQUENCE [LARGE SCALE GENOMIC DNA]</scope>
    <source>
        <strain evidence="1 2">HZ20</strain>
    </source>
</reference>
<gene>
    <name evidence="1" type="ORF">DBV39_16025</name>
</gene>
<dbReference type="EMBL" id="CP028901">
    <property type="protein sequence ID" value="AWB34986.1"/>
    <property type="molecule type" value="Genomic_DNA"/>
</dbReference>
<organism evidence="1 2">
    <name type="scientific">Orrella marina</name>
    <dbReference type="NCBI Taxonomy" id="2163011"/>
    <lineage>
        <taxon>Bacteria</taxon>
        <taxon>Pseudomonadati</taxon>
        <taxon>Pseudomonadota</taxon>
        <taxon>Betaproteobacteria</taxon>
        <taxon>Burkholderiales</taxon>
        <taxon>Alcaligenaceae</taxon>
        <taxon>Orrella</taxon>
    </lineage>
</organism>
<name>A0A2R4XME9_9BURK</name>
<keyword evidence="2" id="KW-1185">Reference proteome</keyword>
<evidence type="ECO:0000313" key="1">
    <source>
        <dbReference type="EMBL" id="AWB34986.1"/>
    </source>
</evidence>
<evidence type="ECO:0000313" key="2">
    <source>
        <dbReference type="Proteomes" id="UP000244571"/>
    </source>
</evidence>
<dbReference type="Proteomes" id="UP000244571">
    <property type="component" value="Chromosome"/>
</dbReference>
<proteinExistence type="predicted"/>
<dbReference type="KEGG" id="boz:DBV39_16025"/>
<sequence>MICAFDAGFPVDLMLDRFTGPRTDLTLAPLIAERLLDAIRMQLDGSVALPSNWIALPVAPDRLRACQCSPARELAQALGRQSLTPVRDRWLTRYEWMDDSGSQTRFEASSEVRGHIVTLVLDRMESRELVESAANALRVAGAQQIGVVCAARNSSVWHNHGHVSCDPG</sequence>
<accession>A0A2R4XME9</accession>